<dbReference type="STRING" id="185761.SAMN05660282_01453"/>
<evidence type="ECO:0000313" key="11">
    <source>
        <dbReference type="Proteomes" id="UP000199065"/>
    </source>
</evidence>
<accession>A0A1I2TLD7</accession>
<sequence>MNANEPGQTSEQASEQSSTTSPKGPRPKAASAATQARSARAEAADTPSILAQAVEGMVAEDDGEEHPIDRALILGRDGRWFAGWALRFIIVVIAAVFAFKILGSVWKGVLPILLALLICTVLWPPVKWMRDHKIPASLAVVVTMVGTIAVLFGVFAGIAPSVTSQFQQVVDRATEGGRRFVEWIQGPPLNLESNRVDEMVNEVTAFLQDHSSRIASGVFSGLSTASSFAVTAAVTMVLVFFFLKDGTKFLPWLRKFTGNNVGWHLTEVLSRTWNTLAGFIRAQAAVSLVDAVFIGIGLVLLKVPMALALAVITFFAGFIPIIGAVSAGFLAVVIALVSNGFTNALLALLLILVVQQLESNILSPILQSKAMDLHAAIVLLAVTVGGTLFGIIGAFLAVPVAATIAVWLRYHSELVSLRAGEITIDDIEIATSKGKTLTSQEAFNAVRGRLTNLSGKRRRGRSESTVAPKVFEAKTVIEEDPS</sequence>
<evidence type="ECO:0000256" key="6">
    <source>
        <dbReference type="ARBA" id="ARBA00022989"/>
    </source>
</evidence>
<dbReference type="InterPro" id="IPR002549">
    <property type="entry name" value="AI-2E-like"/>
</dbReference>
<evidence type="ECO:0000256" key="8">
    <source>
        <dbReference type="SAM" id="MobiDB-lite"/>
    </source>
</evidence>
<evidence type="ECO:0000256" key="5">
    <source>
        <dbReference type="ARBA" id="ARBA00022692"/>
    </source>
</evidence>
<dbReference type="GO" id="GO:0055085">
    <property type="term" value="P:transmembrane transport"/>
    <property type="evidence" value="ECO:0007669"/>
    <property type="project" value="TreeGrafter"/>
</dbReference>
<evidence type="ECO:0000313" key="10">
    <source>
        <dbReference type="EMBL" id="SFG63141.1"/>
    </source>
</evidence>
<protein>
    <submittedName>
        <fullName evidence="10">Predicted PurR-regulated permease PerM</fullName>
    </submittedName>
</protein>
<evidence type="ECO:0000256" key="4">
    <source>
        <dbReference type="ARBA" id="ARBA00022475"/>
    </source>
</evidence>
<feature type="transmembrane region" description="Helical" evidence="9">
    <location>
        <begin position="80"/>
        <end position="102"/>
    </location>
</feature>
<comment type="subcellular location">
    <subcellularLocation>
        <location evidence="1">Cell membrane</location>
        <topology evidence="1">Multi-pass membrane protein</topology>
    </subcellularLocation>
</comment>
<feature type="transmembrane region" description="Helical" evidence="9">
    <location>
        <begin position="108"/>
        <end position="126"/>
    </location>
</feature>
<name>A0A1I2TLD7_9CORY</name>
<gene>
    <name evidence="10" type="ORF">SAMN05660282_01453</name>
</gene>
<feature type="transmembrane region" description="Helical" evidence="9">
    <location>
        <begin position="279"/>
        <end position="301"/>
    </location>
</feature>
<reference evidence="10 11" key="1">
    <citation type="submission" date="2016-10" db="EMBL/GenBank/DDBJ databases">
        <authorList>
            <person name="de Groot N.N."/>
        </authorList>
    </citation>
    <scope>NUCLEOTIDE SEQUENCE [LARGE SCALE GENOMIC DNA]</scope>
    <source>
        <strain>J11</strain>
        <strain evidence="11">PG 39</strain>
    </source>
</reference>
<feature type="transmembrane region" description="Helical" evidence="9">
    <location>
        <begin position="307"/>
        <end position="337"/>
    </location>
</feature>
<feature type="region of interest" description="Disordered" evidence="8">
    <location>
        <begin position="1"/>
        <end position="45"/>
    </location>
</feature>
<evidence type="ECO:0000256" key="1">
    <source>
        <dbReference type="ARBA" id="ARBA00004651"/>
    </source>
</evidence>
<evidence type="ECO:0000256" key="2">
    <source>
        <dbReference type="ARBA" id="ARBA00009773"/>
    </source>
</evidence>
<keyword evidence="7 9" id="KW-0472">Membrane</keyword>
<keyword evidence="4" id="KW-1003">Cell membrane</keyword>
<evidence type="ECO:0000256" key="7">
    <source>
        <dbReference type="ARBA" id="ARBA00023136"/>
    </source>
</evidence>
<feature type="transmembrane region" description="Helical" evidence="9">
    <location>
        <begin position="375"/>
        <end position="408"/>
    </location>
</feature>
<keyword evidence="3" id="KW-0813">Transport</keyword>
<feature type="compositionally biased region" description="Low complexity" evidence="8">
    <location>
        <begin position="8"/>
        <end position="21"/>
    </location>
</feature>
<evidence type="ECO:0000256" key="9">
    <source>
        <dbReference type="SAM" id="Phobius"/>
    </source>
</evidence>
<organism evidence="10 11">
    <name type="scientific">Corynebacterium spheniscorum</name>
    <dbReference type="NCBI Taxonomy" id="185761"/>
    <lineage>
        <taxon>Bacteria</taxon>
        <taxon>Bacillati</taxon>
        <taxon>Actinomycetota</taxon>
        <taxon>Actinomycetes</taxon>
        <taxon>Mycobacteriales</taxon>
        <taxon>Corynebacteriaceae</taxon>
        <taxon>Corynebacterium</taxon>
    </lineage>
</organism>
<dbReference type="PANTHER" id="PTHR21716:SF53">
    <property type="entry name" value="PERMEASE PERM-RELATED"/>
    <property type="match status" value="1"/>
</dbReference>
<keyword evidence="5 9" id="KW-0812">Transmembrane</keyword>
<dbReference type="OrthoDB" id="9784366at2"/>
<evidence type="ECO:0000256" key="3">
    <source>
        <dbReference type="ARBA" id="ARBA00022448"/>
    </source>
</evidence>
<dbReference type="Pfam" id="PF01594">
    <property type="entry name" value="AI-2E_transport"/>
    <property type="match status" value="1"/>
</dbReference>
<dbReference type="Proteomes" id="UP000199065">
    <property type="component" value="Unassembled WGS sequence"/>
</dbReference>
<feature type="compositionally biased region" description="Low complexity" evidence="8">
    <location>
        <begin position="29"/>
        <end position="38"/>
    </location>
</feature>
<keyword evidence="6 9" id="KW-1133">Transmembrane helix</keyword>
<feature type="transmembrane region" description="Helical" evidence="9">
    <location>
        <begin position="218"/>
        <end position="243"/>
    </location>
</feature>
<dbReference type="GO" id="GO:0005886">
    <property type="term" value="C:plasma membrane"/>
    <property type="evidence" value="ECO:0007669"/>
    <property type="project" value="UniProtKB-SubCell"/>
</dbReference>
<dbReference type="AlphaFoldDB" id="A0A1I2TLD7"/>
<dbReference type="PANTHER" id="PTHR21716">
    <property type="entry name" value="TRANSMEMBRANE PROTEIN"/>
    <property type="match status" value="1"/>
</dbReference>
<proteinExistence type="inferred from homology"/>
<dbReference type="EMBL" id="FOPJ01000008">
    <property type="protein sequence ID" value="SFG63141.1"/>
    <property type="molecule type" value="Genomic_DNA"/>
</dbReference>
<keyword evidence="11" id="KW-1185">Reference proteome</keyword>
<comment type="similarity">
    <text evidence="2">Belongs to the autoinducer-2 exporter (AI-2E) (TC 2.A.86) family.</text>
</comment>
<feature type="transmembrane region" description="Helical" evidence="9">
    <location>
        <begin position="138"/>
        <end position="159"/>
    </location>
</feature>